<reference evidence="3 4" key="1">
    <citation type="submission" date="2019-07" db="EMBL/GenBank/DDBJ databases">
        <title>R&amp;d 2014.</title>
        <authorList>
            <person name="Klenk H.-P."/>
        </authorList>
    </citation>
    <scope>NUCLEOTIDE SEQUENCE [LARGE SCALE GENOMIC DNA]</scope>
    <source>
        <strain evidence="3 4">DSM 45764</strain>
    </source>
</reference>
<gene>
    <name evidence="3" type="ORF">JD78_00130</name>
</gene>
<dbReference type="RefSeq" id="WP_153356414.1">
    <property type="nucleotide sequence ID" value="NZ_JABGDC010000012.1"/>
</dbReference>
<dbReference type="EMBL" id="VLKF01000001">
    <property type="protein sequence ID" value="TWH71632.1"/>
    <property type="molecule type" value="Genomic_DNA"/>
</dbReference>
<dbReference type="OrthoDB" id="5146801at2"/>
<proteinExistence type="predicted"/>
<feature type="compositionally biased region" description="Low complexity" evidence="1">
    <location>
        <begin position="15"/>
        <end position="43"/>
    </location>
</feature>
<keyword evidence="4" id="KW-1185">Reference proteome</keyword>
<dbReference type="AlphaFoldDB" id="A0A562IL83"/>
<feature type="transmembrane region" description="Helical" evidence="2">
    <location>
        <begin position="56"/>
        <end position="75"/>
    </location>
</feature>
<evidence type="ECO:0000256" key="1">
    <source>
        <dbReference type="SAM" id="MobiDB-lite"/>
    </source>
</evidence>
<evidence type="ECO:0000256" key="2">
    <source>
        <dbReference type="SAM" id="Phobius"/>
    </source>
</evidence>
<keyword evidence="2" id="KW-0812">Transmembrane</keyword>
<sequence>MPENGQDGEHRTPTTDDAAAPSAPTATAAAAPGPSAAGASAPPVDRMQRFTPANMIRSLLPLVAVCLVIVGVTALRQNPEDPIREVEIAGTVARAATAAGHPLPVPQGLPDAWRPTSVRGDLEAPVTLQIGWYTPGEEYAGFVVSDDPDADPLTDVLDGATGGSPTEVDGETWQRLTSERGETVLTRTDGPSTLLVTGSATDAELEQLAAAVEPLDP</sequence>
<name>A0A562IL83_9ACTN</name>
<feature type="region of interest" description="Disordered" evidence="1">
    <location>
        <begin position="1"/>
        <end position="43"/>
    </location>
</feature>
<comment type="caution">
    <text evidence="3">The sequence shown here is derived from an EMBL/GenBank/DDBJ whole genome shotgun (WGS) entry which is preliminary data.</text>
</comment>
<dbReference type="InterPro" id="IPR025339">
    <property type="entry name" value="DUF4245"/>
</dbReference>
<dbReference type="Pfam" id="PF14030">
    <property type="entry name" value="DUF4245"/>
    <property type="match status" value="1"/>
</dbReference>
<protein>
    <submittedName>
        <fullName evidence="3">Uncharacterized protein DUF4245</fullName>
    </submittedName>
</protein>
<evidence type="ECO:0000313" key="4">
    <source>
        <dbReference type="Proteomes" id="UP000321490"/>
    </source>
</evidence>
<keyword evidence="2" id="KW-1133">Transmembrane helix</keyword>
<accession>A0A562IL83</accession>
<evidence type="ECO:0000313" key="3">
    <source>
        <dbReference type="EMBL" id="TWH71632.1"/>
    </source>
</evidence>
<keyword evidence="2" id="KW-0472">Membrane</keyword>
<dbReference type="Proteomes" id="UP000321490">
    <property type="component" value="Unassembled WGS sequence"/>
</dbReference>
<organism evidence="3 4">
    <name type="scientific">Modestobacter roseus</name>
    <dbReference type="NCBI Taxonomy" id="1181884"/>
    <lineage>
        <taxon>Bacteria</taxon>
        <taxon>Bacillati</taxon>
        <taxon>Actinomycetota</taxon>
        <taxon>Actinomycetes</taxon>
        <taxon>Geodermatophilales</taxon>
        <taxon>Geodermatophilaceae</taxon>
        <taxon>Modestobacter</taxon>
    </lineage>
</organism>